<evidence type="ECO:0000313" key="1">
    <source>
        <dbReference type="EMBL" id="CAG8816621.1"/>
    </source>
</evidence>
<comment type="caution">
    <text evidence="1">The sequence shown here is derived from an EMBL/GenBank/DDBJ whole genome shotgun (WGS) entry which is preliminary data.</text>
</comment>
<dbReference type="Proteomes" id="UP000789920">
    <property type="component" value="Unassembled WGS sequence"/>
</dbReference>
<proteinExistence type="predicted"/>
<reference evidence="1" key="1">
    <citation type="submission" date="2021-06" db="EMBL/GenBank/DDBJ databases">
        <authorList>
            <person name="Kallberg Y."/>
            <person name="Tangrot J."/>
            <person name="Rosling A."/>
        </authorList>
    </citation>
    <scope>NUCLEOTIDE SEQUENCE</scope>
    <source>
        <strain evidence="1">MA461A</strain>
    </source>
</reference>
<feature type="non-terminal residue" evidence="1">
    <location>
        <position position="1"/>
    </location>
</feature>
<dbReference type="EMBL" id="CAJVQC010078806">
    <property type="protein sequence ID" value="CAG8816621.1"/>
    <property type="molecule type" value="Genomic_DNA"/>
</dbReference>
<keyword evidence="2" id="KW-1185">Reference proteome</keyword>
<protein>
    <submittedName>
        <fullName evidence="1">14511_t:CDS:1</fullName>
    </submittedName>
</protein>
<organism evidence="1 2">
    <name type="scientific">Racocetra persica</name>
    <dbReference type="NCBI Taxonomy" id="160502"/>
    <lineage>
        <taxon>Eukaryota</taxon>
        <taxon>Fungi</taxon>
        <taxon>Fungi incertae sedis</taxon>
        <taxon>Mucoromycota</taxon>
        <taxon>Glomeromycotina</taxon>
        <taxon>Glomeromycetes</taxon>
        <taxon>Diversisporales</taxon>
        <taxon>Gigasporaceae</taxon>
        <taxon>Racocetra</taxon>
    </lineage>
</organism>
<gene>
    <name evidence="1" type="ORF">RPERSI_LOCUS24499</name>
</gene>
<feature type="non-terminal residue" evidence="1">
    <location>
        <position position="441"/>
    </location>
</feature>
<sequence>ILQRLDSTFPIEANAAIFAADKLCAKSEKFSVILCDQLETKFQSSDLPMAFRIKLIRILRHMHWEISLSHKSRNICLQMLEQSSDGKTQSAILRTLTLLSCRALVDRSDQVELLLEYAINGSDECVRSSVLVDLLNLAKKDSNFSISHALRLLNLIVSASEQIIKVKALRTLTVLIKRGRLLADLLSQGSDQDLCIEALHYIQNCEDMIHHITGEVSIVAAQFCTELVIETRRIVLHTNISIWEEWNTYVGELSSKIQSSILSIIVGLMQISDINASDRDIRRKIIKKYLKFLFSMSLSDDTMALNGSRSIIKIIKEYIVTKNDDILAEVSKFILMVGKLRRSIIQTLMQDLMALPPETSAEAESFQQEIIATIKNFGQSDGNTVCNNQWNIYLIGVDAGKSGCFSVMASIMQFFVTSVDVDASRYWLRALINIATAEKGI</sequence>
<name>A0ACA9RZ11_9GLOM</name>
<evidence type="ECO:0000313" key="2">
    <source>
        <dbReference type="Proteomes" id="UP000789920"/>
    </source>
</evidence>
<accession>A0ACA9RZ11</accession>